<gene>
    <name evidence="8" type="ORF">SAMN02949497_2887</name>
</gene>
<organism evidence="8 9">
    <name type="scientific">Methylomagnum ishizawai</name>
    <dbReference type="NCBI Taxonomy" id="1760988"/>
    <lineage>
        <taxon>Bacteria</taxon>
        <taxon>Pseudomonadati</taxon>
        <taxon>Pseudomonadota</taxon>
        <taxon>Gammaproteobacteria</taxon>
        <taxon>Methylococcales</taxon>
        <taxon>Methylococcaceae</taxon>
        <taxon>Methylomagnum</taxon>
    </lineage>
</organism>
<dbReference type="Gene3D" id="3.30.420.40">
    <property type="match status" value="2"/>
</dbReference>
<sequence length="231" mass="23866">MNLLAIETATEACSAALLVGDQLIERYQLAPRLHNSLILPMVDELLAEAGLVVGQLDALAFGRGPGSFTGVRIAAGVAQGIAFGADLPVVPVSTLAALAEAALAATGLDTAFPCIDARMGEVYWAVYRRGGTGWAELLGEEAVLPAEQASFPEAVRGVATGSGWATYGAVLGERLGGRVLTVLEGQFPRAGFVARLGAAAFQAGVAVPVEQVQPIYLRDNVAKKPQLPSLT</sequence>
<evidence type="ECO:0000256" key="3">
    <source>
        <dbReference type="ARBA" id="ARBA00019012"/>
    </source>
</evidence>
<evidence type="ECO:0000259" key="7">
    <source>
        <dbReference type="Pfam" id="PF00814"/>
    </source>
</evidence>
<comment type="similarity">
    <text evidence="2">Belongs to the KAE1 / TsaD family. TsaB subfamily.</text>
</comment>
<dbReference type="SUPFAM" id="SSF53067">
    <property type="entry name" value="Actin-like ATPase domain"/>
    <property type="match status" value="2"/>
</dbReference>
<feature type="domain" description="Gcp-like" evidence="7">
    <location>
        <begin position="29"/>
        <end position="150"/>
    </location>
</feature>
<accession>A0A1Y6D4Q7</accession>
<evidence type="ECO:0000256" key="5">
    <source>
        <dbReference type="ARBA" id="ARBA00022694"/>
    </source>
</evidence>
<dbReference type="STRING" id="1760988.SAMN02949497_2887"/>
<dbReference type="NCBIfam" id="TIGR03725">
    <property type="entry name" value="T6A_YeaZ"/>
    <property type="match status" value="1"/>
</dbReference>
<keyword evidence="4" id="KW-0963">Cytoplasm</keyword>
<name>A0A1Y6D4Q7_9GAMM</name>
<dbReference type="RefSeq" id="WP_085213817.1">
    <property type="nucleotide sequence ID" value="NZ_FXAM01000001.1"/>
</dbReference>
<dbReference type="PANTHER" id="PTHR11735">
    <property type="entry name" value="TRNA N6-ADENOSINE THREONYLCARBAMOYLTRANSFERASE"/>
    <property type="match status" value="1"/>
</dbReference>
<evidence type="ECO:0000313" key="9">
    <source>
        <dbReference type="Proteomes" id="UP000192923"/>
    </source>
</evidence>
<proteinExistence type="inferred from homology"/>
<dbReference type="GO" id="GO:0002949">
    <property type="term" value="P:tRNA threonylcarbamoyladenosine modification"/>
    <property type="evidence" value="ECO:0007669"/>
    <property type="project" value="InterPro"/>
</dbReference>
<comment type="subcellular location">
    <subcellularLocation>
        <location evidence="1">Cytoplasm</location>
    </subcellularLocation>
</comment>
<evidence type="ECO:0000256" key="1">
    <source>
        <dbReference type="ARBA" id="ARBA00004496"/>
    </source>
</evidence>
<dbReference type="PANTHER" id="PTHR11735:SF11">
    <property type="entry name" value="TRNA THREONYLCARBAMOYLADENOSINE BIOSYNTHESIS PROTEIN TSAB"/>
    <property type="match status" value="1"/>
</dbReference>
<keyword evidence="9" id="KW-1185">Reference proteome</keyword>
<dbReference type="InterPro" id="IPR043129">
    <property type="entry name" value="ATPase_NBD"/>
</dbReference>
<dbReference type="InterPro" id="IPR022496">
    <property type="entry name" value="T6A_TsaB"/>
</dbReference>
<dbReference type="InterPro" id="IPR000905">
    <property type="entry name" value="Gcp-like_dom"/>
</dbReference>
<dbReference type="OrthoDB" id="9809995at2"/>
<dbReference type="GO" id="GO:0005829">
    <property type="term" value="C:cytosol"/>
    <property type="evidence" value="ECO:0007669"/>
    <property type="project" value="TreeGrafter"/>
</dbReference>
<dbReference type="AlphaFoldDB" id="A0A1Y6D4Q7"/>
<keyword evidence="5" id="KW-0819">tRNA processing</keyword>
<reference evidence="8 9" key="1">
    <citation type="submission" date="2016-12" db="EMBL/GenBank/DDBJ databases">
        <authorList>
            <person name="Song W.-J."/>
            <person name="Kurnit D.M."/>
        </authorList>
    </citation>
    <scope>NUCLEOTIDE SEQUENCE [LARGE SCALE GENOMIC DNA]</scope>
    <source>
        <strain evidence="8 9">175</strain>
    </source>
</reference>
<dbReference type="FunFam" id="3.30.420.40:FF:000097">
    <property type="entry name" value="tRNA threonylcarbamoyladenosine biosynthesis protein TsaB"/>
    <property type="match status" value="1"/>
</dbReference>
<dbReference type="EMBL" id="FXAM01000001">
    <property type="protein sequence ID" value="SMF95522.1"/>
    <property type="molecule type" value="Genomic_DNA"/>
</dbReference>
<dbReference type="Pfam" id="PF00814">
    <property type="entry name" value="TsaD"/>
    <property type="match status" value="1"/>
</dbReference>
<evidence type="ECO:0000313" key="8">
    <source>
        <dbReference type="EMBL" id="SMF95522.1"/>
    </source>
</evidence>
<dbReference type="Proteomes" id="UP000192923">
    <property type="component" value="Unassembled WGS sequence"/>
</dbReference>
<evidence type="ECO:0000256" key="6">
    <source>
        <dbReference type="ARBA" id="ARBA00032446"/>
    </source>
</evidence>
<protein>
    <recommendedName>
        <fullName evidence="3">tRNA threonylcarbamoyladenosine biosynthesis protein TsaB</fullName>
    </recommendedName>
    <alternativeName>
        <fullName evidence="6">t(6)A37 threonylcarbamoyladenosine biosynthesis protein TsaB</fullName>
    </alternativeName>
</protein>
<dbReference type="CDD" id="cd24032">
    <property type="entry name" value="ASKHA_NBD_TsaB"/>
    <property type="match status" value="1"/>
</dbReference>
<evidence type="ECO:0000256" key="4">
    <source>
        <dbReference type="ARBA" id="ARBA00022490"/>
    </source>
</evidence>
<evidence type="ECO:0000256" key="2">
    <source>
        <dbReference type="ARBA" id="ARBA00010493"/>
    </source>
</evidence>